<keyword evidence="4 5" id="KW-0440">LIM domain</keyword>
<dbReference type="SUPFAM" id="SSF57716">
    <property type="entry name" value="Glucocorticoid receptor-like (DNA-binding domain)"/>
    <property type="match status" value="2"/>
</dbReference>
<dbReference type="PROSITE" id="PS00478">
    <property type="entry name" value="LIM_DOMAIN_1"/>
    <property type="match status" value="2"/>
</dbReference>
<dbReference type="PANTHER" id="PTHR24207:SF2">
    <property type="entry name" value="ZYX102 PROTEIN"/>
    <property type="match status" value="1"/>
</dbReference>
<sequence>FFMNTSYEEEEPQEDPYCVGCHRLIEEGSVVQFGEGIWHFECFRCAKCHTQVECDSNLLLLFDGSPVCENCSYNCHVCNQTIRDEAIMTGDEAYHADCFRCVQCGDKIEDLVFTQTSKI</sequence>
<keyword evidence="3 5" id="KW-0862">Zinc</keyword>
<feature type="domain" description="LIM zinc-binding" evidence="6">
    <location>
        <begin position="16"/>
        <end position="78"/>
    </location>
</feature>
<dbReference type="SMART" id="SM00132">
    <property type="entry name" value="LIM"/>
    <property type="match status" value="2"/>
</dbReference>
<dbReference type="PROSITE" id="PS50023">
    <property type="entry name" value="LIM_DOMAIN_2"/>
    <property type="match status" value="1"/>
</dbReference>
<evidence type="ECO:0000313" key="7">
    <source>
        <dbReference type="EMBL" id="KAG2181305.1"/>
    </source>
</evidence>
<feature type="non-terminal residue" evidence="7">
    <location>
        <position position="1"/>
    </location>
</feature>
<proteinExistence type="predicted"/>
<dbReference type="GO" id="GO:0046872">
    <property type="term" value="F:metal ion binding"/>
    <property type="evidence" value="ECO:0007669"/>
    <property type="project" value="UniProtKB-KW"/>
</dbReference>
<evidence type="ECO:0000256" key="5">
    <source>
        <dbReference type="PROSITE-ProRule" id="PRU00125"/>
    </source>
</evidence>
<protein>
    <recommendedName>
        <fullName evidence="6">LIM zinc-binding domain-containing protein</fullName>
    </recommendedName>
</protein>
<dbReference type="AlphaFoldDB" id="A0A8H7PX13"/>
<name>A0A8H7PX13_MORIS</name>
<reference evidence="7" key="1">
    <citation type="submission" date="2020-12" db="EMBL/GenBank/DDBJ databases">
        <title>Metabolic potential, ecology and presence of endohyphal bacteria is reflected in genomic diversity of Mucoromycotina.</title>
        <authorList>
            <person name="Muszewska A."/>
            <person name="Okrasinska A."/>
            <person name="Steczkiewicz K."/>
            <person name="Drgas O."/>
            <person name="Orlowska M."/>
            <person name="Perlinska-Lenart U."/>
            <person name="Aleksandrzak-Piekarczyk T."/>
            <person name="Szatraj K."/>
            <person name="Zielenkiewicz U."/>
            <person name="Pilsyk S."/>
            <person name="Malc E."/>
            <person name="Mieczkowski P."/>
            <person name="Kruszewska J.S."/>
            <person name="Biernat P."/>
            <person name="Pawlowska J."/>
        </authorList>
    </citation>
    <scope>NUCLEOTIDE SEQUENCE</scope>
    <source>
        <strain evidence="7">WA0000067209</strain>
    </source>
</reference>
<dbReference type="InterPro" id="IPR001781">
    <property type="entry name" value="Znf_LIM"/>
</dbReference>
<accession>A0A8H7PX13</accession>
<evidence type="ECO:0000259" key="6">
    <source>
        <dbReference type="PROSITE" id="PS50023"/>
    </source>
</evidence>
<comment type="caution">
    <text evidence="7">The sequence shown here is derived from an EMBL/GenBank/DDBJ whole genome shotgun (WGS) entry which is preliminary data.</text>
</comment>
<keyword evidence="8" id="KW-1185">Reference proteome</keyword>
<dbReference type="Proteomes" id="UP000654370">
    <property type="component" value="Unassembled WGS sequence"/>
</dbReference>
<keyword evidence="2" id="KW-0677">Repeat</keyword>
<evidence type="ECO:0000256" key="4">
    <source>
        <dbReference type="ARBA" id="ARBA00023038"/>
    </source>
</evidence>
<keyword evidence="1 5" id="KW-0479">Metal-binding</keyword>
<dbReference type="EMBL" id="JAEPQZ010000005">
    <property type="protein sequence ID" value="KAG2181305.1"/>
    <property type="molecule type" value="Genomic_DNA"/>
</dbReference>
<dbReference type="Gene3D" id="2.10.110.10">
    <property type="entry name" value="Cysteine Rich Protein"/>
    <property type="match status" value="2"/>
</dbReference>
<dbReference type="OrthoDB" id="79452at2759"/>
<evidence type="ECO:0000256" key="1">
    <source>
        <dbReference type="ARBA" id="ARBA00022723"/>
    </source>
</evidence>
<evidence type="ECO:0000313" key="8">
    <source>
        <dbReference type="Proteomes" id="UP000654370"/>
    </source>
</evidence>
<evidence type="ECO:0000256" key="3">
    <source>
        <dbReference type="ARBA" id="ARBA00022833"/>
    </source>
</evidence>
<organism evidence="7 8">
    <name type="scientific">Mortierella isabellina</name>
    <name type="common">Filamentous fungus</name>
    <name type="synonym">Umbelopsis isabellina</name>
    <dbReference type="NCBI Taxonomy" id="91625"/>
    <lineage>
        <taxon>Eukaryota</taxon>
        <taxon>Fungi</taxon>
        <taxon>Fungi incertae sedis</taxon>
        <taxon>Mucoromycota</taxon>
        <taxon>Mucoromycotina</taxon>
        <taxon>Umbelopsidomycetes</taxon>
        <taxon>Umbelopsidales</taxon>
        <taxon>Umbelopsidaceae</taxon>
        <taxon>Umbelopsis</taxon>
    </lineage>
</organism>
<dbReference type="PANTHER" id="PTHR24207">
    <property type="entry name" value="ZYX102 PROTEIN"/>
    <property type="match status" value="1"/>
</dbReference>
<gene>
    <name evidence="7" type="ORF">INT43_008888</name>
</gene>
<dbReference type="Pfam" id="PF00412">
    <property type="entry name" value="LIM"/>
    <property type="match status" value="2"/>
</dbReference>
<evidence type="ECO:0000256" key="2">
    <source>
        <dbReference type="ARBA" id="ARBA00022737"/>
    </source>
</evidence>